<accession>A0A2M7R611</accession>
<comment type="caution">
    <text evidence="1">The sequence shown here is derived from an EMBL/GenBank/DDBJ whole genome shotgun (WGS) entry which is preliminary data.</text>
</comment>
<dbReference type="Proteomes" id="UP000230767">
    <property type="component" value="Unassembled WGS sequence"/>
</dbReference>
<evidence type="ECO:0000313" key="1">
    <source>
        <dbReference type="EMBL" id="PIY88945.1"/>
    </source>
</evidence>
<dbReference type="Gene3D" id="3.10.450.620">
    <property type="entry name" value="JHP933, nucleotidyltransferase-like core domain"/>
    <property type="match status" value="1"/>
</dbReference>
<proteinExistence type="predicted"/>
<dbReference type="AlphaFoldDB" id="A0A2M7R611"/>
<feature type="non-terminal residue" evidence="1">
    <location>
        <position position="74"/>
    </location>
</feature>
<dbReference type="EMBL" id="PFLW01000059">
    <property type="protein sequence ID" value="PIY88945.1"/>
    <property type="molecule type" value="Genomic_DNA"/>
</dbReference>
<protein>
    <recommendedName>
        <fullName evidence="3">Nucleotidyl transferase AbiEii/AbiGii toxin family protein</fullName>
    </recommendedName>
</protein>
<dbReference type="Pfam" id="PF08843">
    <property type="entry name" value="AbiEii"/>
    <property type="match status" value="1"/>
</dbReference>
<name>A0A2M7R611_9BACT</name>
<evidence type="ECO:0008006" key="3">
    <source>
        <dbReference type="Google" id="ProtNLM"/>
    </source>
</evidence>
<reference evidence="2" key="1">
    <citation type="submission" date="2017-09" db="EMBL/GenBank/DDBJ databases">
        <title>Depth-based differentiation of microbial function through sediment-hosted aquifers and enrichment of novel symbionts in the deep terrestrial subsurface.</title>
        <authorList>
            <person name="Probst A.J."/>
            <person name="Ladd B."/>
            <person name="Jarett J.K."/>
            <person name="Geller-Mcgrath D.E."/>
            <person name="Sieber C.M.K."/>
            <person name="Emerson J.B."/>
            <person name="Anantharaman K."/>
            <person name="Thomas B.C."/>
            <person name="Malmstrom R."/>
            <person name="Stieglmeier M."/>
            <person name="Klingl A."/>
            <person name="Woyke T."/>
            <person name="Ryan C.M."/>
            <person name="Banfield J.F."/>
        </authorList>
    </citation>
    <scope>NUCLEOTIDE SEQUENCE [LARGE SCALE GENOMIC DNA]</scope>
</reference>
<sequence>MSRDSILTNFQKRALKEIGKSELSRFFVWSGGTALSFYYLQHRLSVDLDFMSQDLFRDEYLLTELRKIAKNLGV</sequence>
<evidence type="ECO:0000313" key="2">
    <source>
        <dbReference type="Proteomes" id="UP000230767"/>
    </source>
</evidence>
<gene>
    <name evidence="1" type="ORF">COY73_02425</name>
</gene>
<dbReference type="InterPro" id="IPR014942">
    <property type="entry name" value="AbiEii"/>
</dbReference>
<organism evidence="1 2">
    <name type="scientific">Candidatus Nealsonbacteria bacterium CG_4_10_14_0_8_um_filter_37_14</name>
    <dbReference type="NCBI Taxonomy" id="1974684"/>
    <lineage>
        <taxon>Bacteria</taxon>
        <taxon>Candidatus Nealsoniibacteriota</taxon>
    </lineage>
</organism>